<feature type="region of interest" description="Disordered" evidence="1">
    <location>
        <begin position="112"/>
        <end position="140"/>
    </location>
</feature>
<dbReference type="InterPro" id="IPR009752">
    <property type="entry name" value="Phage_Mu_GpJ"/>
</dbReference>
<organism evidence="2 3">
    <name type="scientific">Neokomagataea anthophila</name>
    <dbReference type="NCBI Taxonomy" id="2826925"/>
    <lineage>
        <taxon>Bacteria</taxon>
        <taxon>Pseudomonadati</taxon>
        <taxon>Pseudomonadota</taxon>
        <taxon>Alphaproteobacteria</taxon>
        <taxon>Acetobacterales</taxon>
        <taxon>Acetobacteraceae</taxon>
        <taxon>Neokomagataea</taxon>
    </lineage>
</organism>
<evidence type="ECO:0000256" key="1">
    <source>
        <dbReference type="SAM" id="MobiDB-lite"/>
    </source>
</evidence>
<dbReference type="Proteomes" id="UP000677812">
    <property type="component" value="Unassembled WGS sequence"/>
</dbReference>
<gene>
    <name evidence="2" type="ORF">KB213_05455</name>
</gene>
<name>A0ABS5E6S1_9PROT</name>
<feature type="compositionally biased region" description="Polar residues" evidence="1">
    <location>
        <begin position="112"/>
        <end position="126"/>
    </location>
</feature>
<sequence>MAYASVQDLIQRFGERELINNTTPEGQARSGIDQARVAQVLTDASALIDSYLNRRFVVPLTNTPASIVNACCRIARFDLAQTGATQPTDNMRTDRQDAVKWLSEIARGTVTLDGQETPNTSASWSRIRTRPVQQGGERLW</sequence>
<reference evidence="2 3" key="1">
    <citation type="submission" date="2021-04" db="EMBL/GenBank/DDBJ databases">
        <title>The complete genome sequence of Neokomagataea sp. TBRC 2177.</title>
        <authorList>
            <person name="Charoenyingcharoen P."/>
            <person name="Yukphan P."/>
        </authorList>
    </citation>
    <scope>NUCLEOTIDE SEQUENCE [LARGE SCALE GENOMIC DNA]</scope>
    <source>
        <strain evidence="2 3">TBRC 2177</strain>
    </source>
</reference>
<dbReference type="Pfam" id="PF07030">
    <property type="entry name" value="Phage_Mu_Gp36"/>
    <property type="match status" value="1"/>
</dbReference>
<keyword evidence="3" id="KW-1185">Reference proteome</keyword>
<proteinExistence type="predicted"/>
<evidence type="ECO:0000313" key="3">
    <source>
        <dbReference type="Proteomes" id="UP000677812"/>
    </source>
</evidence>
<protein>
    <submittedName>
        <fullName evidence="2">DUF1320 domain-containing protein</fullName>
    </submittedName>
</protein>
<accession>A0ABS5E6S1</accession>
<evidence type="ECO:0000313" key="2">
    <source>
        <dbReference type="EMBL" id="MBR0559501.1"/>
    </source>
</evidence>
<dbReference type="RefSeq" id="WP_211681073.1">
    <property type="nucleotide sequence ID" value="NZ_JAGRQH010000003.1"/>
</dbReference>
<dbReference type="EMBL" id="JAGRQH010000003">
    <property type="protein sequence ID" value="MBR0559501.1"/>
    <property type="molecule type" value="Genomic_DNA"/>
</dbReference>
<comment type="caution">
    <text evidence="2">The sequence shown here is derived from an EMBL/GenBank/DDBJ whole genome shotgun (WGS) entry which is preliminary data.</text>
</comment>